<dbReference type="OrthoDB" id="5945798at2759"/>
<dbReference type="InterPro" id="IPR046341">
    <property type="entry name" value="SET_dom_sf"/>
</dbReference>
<dbReference type="GO" id="GO:0008270">
    <property type="term" value="F:zinc ion binding"/>
    <property type="evidence" value="ECO:0007669"/>
    <property type="project" value="UniProtKB-KW"/>
</dbReference>
<accession>A0A814QRF8</accession>
<evidence type="ECO:0000313" key="5">
    <source>
        <dbReference type="EMBL" id="CAF1123411.1"/>
    </source>
</evidence>
<evidence type="ECO:0000313" key="6">
    <source>
        <dbReference type="Proteomes" id="UP000663879"/>
    </source>
</evidence>
<dbReference type="AlphaFoldDB" id="A0A814QRF8"/>
<dbReference type="EMBL" id="CAJNOC010008995">
    <property type="protein sequence ID" value="CAF1123411.1"/>
    <property type="molecule type" value="Genomic_DNA"/>
</dbReference>
<evidence type="ECO:0000256" key="1">
    <source>
        <dbReference type="ARBA" id="ARBA00022723"/>
    </source>
</evidence>
<organism evidence="5 6">
    <name type="scientific">Brachionus calyciflorus</name>
    <dbReference type="NCBI Taxonomy" id="104777"/>
    <lineage>
        <taxon>Eukaryota</taxon>
        <taxon>Metazoa</taxon>
        <taxon>Spiralia</taxon>
        <taxon>Gnathifera</taxon>
        <taxon>Rotifera</taxon>
        <taxon>Eurotatoria</taxon>
        <taxon>Monogononta</taxon>
        <taxon>Pseudotrocha</taxon>
        <taxon>Ploima</taxon>
        <taxon>Brachionidae</taxon>
        <taxon>Brachionus</taxon>
    </lineage>
</organism>
<keyword evidence="6" id="KW-1185">Reference proteome</keyword>
<keyword evidence="3" id="KW-0862">Zinc</keyword>
<dbReference type="SUPFAM" id="SSF144232">
    <property type="entry name" value="HIT/MYND zinc finger-like"/>
    <property type="match status" value="1"/>
</dbReference>
<reference evidence="5" key="1">
    <citation type="submission" date="2021-02" db="EMBL/GenBank/DDBJ databases">
        <authorList>
            <person name="Nowell W R."/>
        </authorList>
    </citation>
    <scope>NUCLEOTIDE SEQUENCE</scope>
    <source>
        <strain evidence="5">Ploen Becks lab</strain>
    </source>
</reference>
<dbReference type="Gene3D" id="2.170.270.10">
    <property type="entry name" value="SET domain"/>
    <property type="match status" value="1"/>
</dbReference>
<proteinExistence type="predicted"/>
<dbReference type="Gene3D" id="6.10.140.2220">
    <property type="match status" value="1"/>
</dbReference>
<feature type="domain" description="MYND-type" evidence="4">
    <location>
        <begin position="27"/>
        <end position="66"/>
    </location>
</feature>
<keyword evidence="2" id="KW-0863">Zinc-finger</keyword>
<sequence length="104" mass="12302">MACNTSENIDDYPFVYVLNKGKKESYCDFCFSKREKTFSCPNCELFHYCNRDCKHANLFQHKSIECENLSLCKKKEVLDSFKDSLLILFVRALTIFKEVNFLLF</sequence>
<name>A0A814QRF8_9BILA</name>
<gene>
    <name evidence="5" type="ORF">OXX778_LOCUS22144</name>
</gene>
<evidence type="ECO:0000259" key="4">
    <source>
        <dbReference type="PROSITE" id="PS01360"/>
    </source>
</evidence>
<keyword evidence="1" id="KW-0479">Metal-binding</keyword>
<dbReference type="Proteomes" id="UP000663879">
    <property type="component" value="Unassembled WGS sequence"/>
</dbReference>
<protein>
    <recommendedName>
        <fullName evidence="4">MYND-type domain-containing protein</fullName>
    </recommendedName>
</protein>
<evidence type="ECO:0000256" key="2">
    <source>
        <dbReference type="ARBA" id="ARBA00022771"/>
    </source>
</evidence>
<dbReference type="InterPro" id="IPR002893">
    <property type="entry name" value="Znf_MYND"/>
</dbReference>
<comment type="caution">
    <text evidence="5">The sequence shown here is derived from an EMBL/GenBank/DDBJ whole genome shotgun (WGS) entry which is preliminary data.</text>
</comment>
<dbReference type="Pfam" id="PF01753">
    <property type="entry name" value="zf-MYND"/>
    <property type="match status" value="1"/>
</dbReference>
<dbReference type="PROSITE" id="PS01360">
    <property type="entry name" value="ZF_MYND_1"/>
    <property type="match status" value="1"/>
</dbReference>
<evidence type="ECO:0000256" key="3">
    <source>
        <dbReference type="ARBA" id="ARBA00022833"/>
    </source>
</evidence>